<proteinExistence type="predicted"/>
<accession>A0A8T0NKB6</accession>
<dbReference type="GO" id="GO:0005634">
    <property type="term" value="C:nucleus"/>
    <property type="evidence" value="ECO:0007669"/>
    <property type="project" value="TreeGrafter"/>
</dbReference>
<keyword evidence="2" id="KW-1185">Reference proteome</keyword>
<dbReference type="SMART" id="SM00614">
    <property type="entry name" value="ZnF_BED"/>
    <property type="match status" value="1"/>
</dbReference>
<dbReference type="Proteomes" id="UP000823388">
    <property type="component" value="Chromosome 9K"/>
</dbReference>
<reference evidence="1" key="1">
    <citation type="submission" date="2020-05" db="EMBL/GenBank/DDBJ databases">
        <title>WGS assembly of Panicum virgatum.</title>
        <authorList>
            <person name="Lovell J.T."/>
            <person name="Jenkins J."/>
            <person name="Shu S."/>
            <person name="Juenger T.E."/>
            <person name="Schmutz J."/>
        </authorList>
    </citation>
    <scope>NUCLEOTIDE SEQUENCE</scope>
    <source>
        <strain evidence="1">AP13</strain>
    </source>
</reference>
<organism evidence="1 2">
    <name type="scientific">Panicum virgatum</name>
    <name type="common">Blackwell switchgrass</name>
    <dbReference type="NCBI Taxonomy" id="38727"/>
    <lineage>
        <taxon>Eukaryota</taxon>
        <taxon>Viridiplantae</taxon>
        <taxon>Streptophyta</taxon>
        <taxon>Embryophyta</taxon>
        <taxon>Tracheophyta</taxon>
        <taxon>Spermatophyta</taxon>
        <taxon>Magnoliopsida</taxon>
        <taxon>Liliopsida</taxon>
        <taxon>Poales</taxon>
        <taxon>Poaceae</taxon>
        <taxon>PACMAD clade</taxon>
        <taxon>Panicoideae</taxon>
        <taxon>Panicodae</taxon>
        <taxon>Paniceae</taxon>
        <taxon>Panicinae</taxon>
        <taxon>Panicum</taxon>
        <taxon>Panicum sect. Hiantes</taxon>
    </lineage>
</organism>
<dbReference type="PANTHER" id="PTHR34396:SF25">
    <property type="entry name" value="BOUNDARY ELEMENT ASSOCIATED FACTOR"/>
    <property type="match status" value="1"/>
</dbReference>
<dbReference type="GO" id="GO:0006357">
    <property type="term" value="P:regulation of transcription by RNA polymerase II"/>
    <property type="evidence" value="ECO:0007669"/>
    <property type="project" value="TreeGrafter"/>
</dbReference>
<evidence type="ECO:0008006" key="3">
    <source>
        <dbReference type="Google" id="ProtNLM"/>
    </source>
</evidence>
<gene>
    <name evidence="1" type="ORF">PVAP13_9KG258000</name>
</gene>
<dbReference type="AlphaFoldDB" id="A0A8T0NKB6"/>
<dbReference type="PANTHER" id="PTHR34396">
    <property type="entry name" value="OS03G0264950 PROTEIN-RELATED"/>
    <property type="match status" value="1"/>
</dbReference>
<comment type="caution">
    <text evidence="1">The sequence shown here is derived from an EMBL/GenBank/DDBJ whole genome shotgun (WGS) entry which is preliminary data.</text>
</comment>
<sequence length="155" mass="17849">DEDEVELVEEQDGAEVGSKKKLTSVVWKEFKRVRWNGRIKAKCNYRFAKLGGETKSGTKHLHDHLKSCTQRKIKLAGNKQLSQASLRFNCIDAGKISMENYTFDQDVARKELGAMMVLHEYPLSMVDHAGFQRFVHALQPMFKIGTRNTLRYARM</sequence>
<evidence type="ECO:0000313" key="2">
    <source>
        <dbReference type="Proteomes" id="UP000823388"/>
    </source>
</evidence>
<feature type="non-terminal residue" evidence="1">
    <location>
        <position position="1"/>
    </location>
</feature>
<dbReference type="EMBL" id="CM029053">
    <property type="protein sequence ID" value="KAG2549820.1"/>
    <property type="molecule type" value="Genomic_DNA"/>
</dbReference>
<dbReference type="GO" id="GO:1990837">
    <property type="term" value="F:sequence-specific double-stranded DNA binding"/>
    <property type="evidence" value="ECO:0007669"/>
    <property type="project" value="TreeGrafter"/>
</dbReference>
<name>A0A8T0NKB6_PANVG</name>
<evidence type="ECO:0000313" key="1">
    <source>
        <dbReference type="EMBL" id="KAG2549820.1"/>
    </source>
</evidence>
<protein>
    <recommendedName>
        <fullName evidence="3">BED-type domain-containing protein</fullName>
    </recommendedName>
</protein>
<dbReference type="InterPro" id="IPR053031">
    <property type="entry name" value="Cuticle_assoc_protein"/>
</dbReference>